<dbReference type="RefSeq" id="WP_137735717.1">
    <property type="nucleotide sequence ID" value="NZ_BJCL01000023.1"/>
</dbReference>
<protein>
    <submittedName>
        <fullName evidence="2">Reductase</fullName>
    </submittedName>
</protein>
<organism evidence="2 3">
    <name type="scientific">Pseudaquabacterium pictum</name>
    <dbReference type="NCBI Taxonomy" id="2315236"/>
    <lineage>
        <taxon>Bacteria</taxon>
        <taxon>Pseudomonadati</taxon>
        <taxon>Pseudomonadota</taxon>
        <taxon>Betaproteobacteria</taxon>
        <taxon>Burkholderiales</taxon>
        <taxon>Sphaerotilaceae</taxon>
        <taxon>Pseudaquabacterium</taxon>
    </lineage>
</organism>
<dbReference type="CDD" id="cd05265">
    <property type="entry name" value="SDR_a1"/>
    <property type="match status" value="1"/>
</dbReference>
<dbReference type="AlphaFoldDB" id="A0A480AYL1"/>
<dbReference type="Pfam" id="PF01370">
    <property type="entry name" value="Epimerase"/>
    <property type="match status" value="1"/>
</dbReference>
<dbReference type="PANTHER" id="PTHR43245:SF13">
    <property type="entry name" value="UDP-D-APIOSE_UDP-D-XYLOSE SYNTHASE 2"/>
    <property type="match status" value="1"/>
</dbReference>
<evidence type="ECO:0000313" key="2">
    <source>
        <dbReference type="EMBL" id="GCL66016.1"/>
    </source>
</evidence>
<dbReference type="OrthoDB" id="7941246at2"/>
<proteinExistence type="predicted"/>
<comment type="caution">
    <text evidence="2">The sequence shown here is derived from an EMBL/GenBank/DDBJ whole genome shotgun (WGS) entry which is preliminary data.</text>
</comment>
<dbReference type="EMBL" id="BJCL01000023">
    <property type="protein sequence ID" value="GCL66016.1"/>
    <property type="molecule type" value="Genomic_DNA"/>
</dbReference>
<dbReference type="InterPro" id="IPR001509">
    <property type="entry name" value="Epimerase_deHydtase"/>
</dbReference>
<reference evidence="3" key="1">
    <citation type="submission" date="2019-03" db="EMBL/GenBank/DDBJ databases">
        <title>Aquabacterium pictum sp.nov., the first bacteriochlorophyll a-containing freshwater bacterium in the genus Aquabacterium of the class Betaproteobacteria.</title>
        <authorList>
            <person name="Hirose S."/>
            <person name="Tank M."/>
            <person name="Hara E."/>
            <person name="Tamaki H."/>
            <person name="Takaichi S."/>
            <person name="Haruta S."/>
            <person name="Hanada S."/>
        </authorList>
    </citation>
    <scope>NUCLEOTIDE SEQUENCE [LARGE SCALE GENOMIC DNA]</scope>
    <source>
        <strain evidence="3">W35</strain>
    </source>
</reference>
<gene>
    <name evidence="2" type="ORF">AQPW35_50970</name>
</gene>
<feature type="domain" description="NAD-dependent epimerase/dehydratase" evidence="1">
    <location>
        <begin position="4"/>
        <end position="216"/>
    </location>
</feature>
<name>A0A480AYL1_9BURK</name>
<dbReference type="InterPro" id="IPR036291">
    <property type="entry name" value="NAD(P)-bd_dom_sf"/>
</dbReference>
<dbReference type="PANTHER" id="PTHR43245">
    <property type="entry name" value="BIFUNCTIONAL POLYMYXIN RESISTANCE PROTEIN ARNA"/>
    <property type="match status" value="1"/>
</dbReference>
<dbReference type="Proteomes" id="UP000301751">
    <property type="component" value="Unassembled WGS sequence"/>
</dbReference>
<accession>A0A480AYL1</accession>
<dbReference type="Gene3D" id="3.40.50.720">
    <property type="entry name" value="NAD(P)-binding Rossmann-like Domain"/>
    <property type="match status" value="1"/>
</dbReference>
<keyword evidence="3" id="KW-1185">Reference proteome</keyword>
<dbReference type="InterPro" id="IPR050177">
    <property type="entry name" value="Lipid_A_modif_metabolic_enz"/>
</dbReference>
<dbReference type="SUPFAM" id="SSF51735">
    <property type="entry name" value="NAD(P)-binding Rossmann-fold domains"/>
    <property type="match status" value="1"/>
</dbReference>
<evidence type="ECO:0000259" key="1">
    <source>
        <dbReference type="Pfam" id="PF01370"/>
    </source>
</evidence>
<evidence type="ECO:0000313" key="3">
    <source>
        <dbReference type="Proteomes" id="UP000301751"/>
    </source>
</evidence>
<sequence>MRLLVIGGTRFLGRHLVEAALARGDSVTLFNRGRSVAQPPAGVDWLQGDRAGDLAALASGPGWDAAIDTCGYLPADTGRLARALAGRVGRLAFISSVSAYASMARPNAEDAPLGTIDDPDTTTIDGRTYGPLKALCEAAVQQAFGLQRCLLVRPGLIVGPHDPTGRFTWWPARLARAAADGQPVLAPGMPDRPLQVIDARDLAAWLLQALDHGAAGAFNAVSPPGAITWGGLLQACAAAARVLPDLRWVPDDQLLAHGVGPWMELPLWIPASGPDAADSAAFMAVPSGRAQAAGLRCRSIGETVADTLAWWQALPAAQQVFAATGLAPEREAAVLAGMRPV</sequence>